<reference evidence="3" key="1">
    <citation type="submission" date="2011-08" db="EMBL/GenBank/DDBJ databases">
        <title>The draft genome of Latimeria chalumnae.</title>
        <authorList>
            <person name="Di Palma F."/>
            <person name="Alfoldi J."/>
            <person name="Johnson J."/>
            <person name="Berlin A."/>
            <person name="Gnerre S."/>
            <person name="Jaffe D."/>
            <person name="MacCallum I."/>
            <person name="Young S."/>
            <person name="Walker B.J."/>
            <person name="Lander E."/>
            <person name="Lindblad-Toh K."/>
        </authorList>
    </citation>
    <scope>NUCLEOTIDE SEQUENCE [LARGE SCALE GENOMIC DNA]</scope>
    <source>
        <strain evidence="3">Wild caught</strain>
    </source>
</reference>
<dbReference type="EMBL" id="AFYH01223206">
    <property type="status" value="NOT_ANNOTATED_CDS"/>
    <property type="molecule type" value="Genomic_DNA"/>
</dbReference>
<dbReference type="InParanoid" id="M3XIM9"/>
<dbReference type="AlphaFoldDB" id="M3XIM9"/>
<dbReference type="eggNOG" id="KOG1993">
    <property type="taxonomic scope" value="Eukaryota"/>
</dbReference>
<name>M3XIM9_LATCH</name>
<feature type="domain" description="Importin-7/11-like TPR repeats" evidence="1">
    <location>
        <begin position="24"/>
        <end position="78"/>
    </location>
</feature>
<evidence type="ECO:0000313" key="3">
    <source>
        <dbReference type="Proteomes" id="UP000008672"/>
    </source>
</evidence>
<dbReference type="EMBL" id="AFYH01223208">
    <property type="status" value="NOT_ANNOTATED_CDS"/>
    <property type="molecule type" value="Genomic_DNA"/>
</dbReference>
<evidence type="ECO:0000313" key="2">
    <source>
        <dbReference type="Ensembl" id="ENSLACP00000022585.1"/>
    </source>
</evidence>
<reference evidence="2" key="2">
    <citation type="submission" date="2025-08" db="UniProtKB">
        <authorList>
            <consortium name="Ensembl"/>
        </authorList>
    </citation>
    <scope>IDENTIFICATION</scope>
</reference>
<dbReference type="Pfam" id="PF25758">
    <property type="entry name" value="TPR_IPO11"/>
    <property type="match status" value="1"/>
</dbReference>
<dbReference type="Ensembl" id="ENSLACT00000026382.1">
    <property type="protein sequence ID" value="ENSLACP00000022585.1"/>
    <property type="gene ID" value="ENSLACG00000022580.1"/>
</dbReference>
<keyword evidence="3" id="KW-1185">Reference proteome</keyword>
<dbReference type="GeneTree" id="ENSGT00940000173782"/>
<dbReference type="Proteomes" id="UP000008672">
    <property type="component" value="Unassembled WGS sequence"/>
</dbReference>
<reference evidence="2" key="3">
    <citation type="submission" date="2025-09" db="UniProtKB">
        <authorList>
            <consortium name="Ensembl"/>
        </authorList>
    </citation>
    <scope>IDENTIFICATION</scope>
</reference>
<dbReference type="STRING" id="7897.ENSLACP00000022585"/>
<sequence length="81" mass="9079">MYTVITAVGHIGSSIELPHKPAQAKEPLALKDPVHSVSLQQFMYEKLKSQQELLGEQAFQGLMETVDTDIVRQLQEFLQGL</sequence>
<dbReference type="EMBL" id="AFYH01223207">
    <property type="status" value="NOT_ANNOTATED_CDS"/>
    <property type="molecule type" value="Genomic_DNA"/>
</dbReference>
<accession>M3XIM9</accession>
<dbReference type="HOGENOM" id="CLU_2573263_0_0_1"/>
<dbReference type="Bgee" id="ENSLACG00000022580">
    <property type="expression patterns" value="Expressed in chordate pharynx and 6 other cell types or tissues"/>
</dbReference>
<dbReference type="EMBL" id="AFYH01223205">
    <property type="status" value="NOT_ANNOTATED_CDS"/>
    <property type="molecule type" value="Genomic_DNA"/>
</dbReference>
<protein>
    <recommendedName>
        <fullName evidence="1">Importin-7/11-like TPR repeats domain-containing protein</fullName>
    </recommendedName>
</protein>
<evidence type="ECO:0000259" key="1">
    <source>
        <dbReference type="Pfam" id="PF25758"/>
    </source>
</evidence>
<organism evidence="2 3">
    <name type="scientific">Latimeria chalumnae</name>
    <name type="common">Coelacanth</name>
    <dbReference type="NCBI Taxonomy" id="7897"/>
    <lineage>
        <taxon>Eukaryota</taxon>
        <taxon>Metazoa</taxon>
        <taxon>Chordata</taxon>
        <taxon>Craniata</taxon>
        <taxon>Vertebrata</taxon>
        <taxon>Euteleostomi</taxon>
        <taxon>Coelacanthiformes</taxon>
        <taxon>Coelacanthidae</taxon>
        <taxon>Latimeria</taxon>
    </lineage>
</organism>
<proteinExistence type="predicted"/>
<dbReference type="InterPro" id="IPR058669">
    <property type="entry name" value="TPR_IPO7/11-like"/>
</dbReference>